<keyword evidence="2" id="KW-0732">Signal</keyword>
<dbReference type="RefSeq" id="XP_024330160.1">
    <property type="nucleotide sequence ID" value="XM_024476359.1"/>
</dbReference>
<evidence type="ECO:0000313" key="3">
    <source>
        <dbReference type="EMBL" id="KKO74418.1"/>
    </source>
</evidence>
<sequence length="423" mass="50390">MKYICLLWFFKKVLSSNINTYEGLCILNNSILKDKDNDDKIQKDCNKKMRIEKECDATVDSDESFIDVGSEEYEMKYLQNVYTTDEKFKQDACIDDTTTTSLRSFNNDPKDIREKELTKSSFPEPLDLSCKYKNSLVCQRSDALQLDNTVVYNSTNADTLDKNVDLNLLEALKNNNSNVVSLYTTIANTSTDDVFRNYILQPCPICAYLSFVRSRNTTLDDEQELENLLRKLEKRFSDLMKAEEKPEFSNKYIIDVYKILNYDKLNFIKNRNDFRRRFYQIQRDIILCIPNILEQLRHQQISENSCILIEKVLNFIKLVFVFVNDCKFCGIKELIEQPYFDNRFKYQEYKFLTLFSDSIFSEMITLVERIRYRSQSLDPKKENLFYKYFKCLRYRIKYIVGNLGYYTYNANKINNFFMKFRTN</sequence>
<organism evidence="3 4">
    <name type="scientific">Vairimorpha ceranae</name>
    <dbReference type="NCBI Taxonomy" id="40302"/>
    <lineage>
        <taxon>Eukaryota</taxon>
        <taxon>Fungi</taxon>
        <taxon>Fungi incertae sedis</taxon>
        <taxon>Microsporidia</taxon>
        <taxon>Nosematidae</taxon>
        <taxon>Vairimorpha</taxon>
    </lineage>
</organism>
<dbReference type="Proteomes" id="UP000034350">
    <property type="component" value="Unassembled WGS sequence"/>
</dbReference>
<keyword evidence="1" id="KW-0175">Coiled coil</keyword>
<evidence type="ECO:0000256" key="1">
    <source>
        <dbReference type="SAM" id="Coils"/>
    </source>
</evidence>
<protein>
    <submittedName>
        <fullName evidence="3">Uncharacterized protein</fullName>
    </submittedName>
</protein>
<dbReference type="VEuPathDB" id="MicrosporidiaDB:NCER_102178"/>
<feature type="signal peptide" evidence="2">
    <location>
        <begin position="1"/>
        <end position="15"/>
    </location>
</feature>
<reference evidence="3 4" key="1">
    <citation type="journal article" date="2015" name="Environ. Microbiol.">
        <title>Genome analyses suggest the presence of polyploidy and recent human-driven expansions in eight global populations of the honeybee pathogen Nosema ceranae.</title>
        <authorList>
            <person name="Pelin A."/>
            <person name="Selman M."/>
            <person name="Aris-Brosou S."/>
            <person name="Farinelli L."/>
            <person name="Corradi N."/>
        </authorList>
    </citation>
    <scope>NUCLEOTIDE SEQUENCE [LARGE SCALE GENOMIC DNA]</scope>
    <source>
        <strain evidence="3 4">PA08 1199</strain>
    </source>
</reference>
<gene>
    <name evidence="3" type="ORF">AAJ76_740007460</name>
</gene>
<comment type="caution">
    <text evidence="3">The sequence shown here is derived from an EMBL/GenBank/DDBJ whole genome shotgun (WGS) entry which is preliminary data.</text>
</comment>
<name>A0A0F9WN37_9MICR</name>
<dbReference type="VEuPathDB" id="MicrosporidiaDB:AAJ76_740007460"/>
<keyword evidence="4" id="KW-1185">Reference proteome</keyword>
<accession>A0A0F9WN37</accession>
<evidence type="ECO:0000313" key="4">
    <source>
        <dbReference type="Proteomes" id="UP000034350"/>
    </source>
</evidence>
<feature type="chain" id="PRO_5013220986" evidence="2">
    <location>
        <begin position="16"/>
        <end position="423"/>
    </location>
</feature>
<evidence type="ECO:0000256" key="2">
    <source>
        <dbReference type="SAM" id="SignalP"/>
    </source>
</evidence>
<dbReference type="EMBL" id="JPQZ01000074">
    <property type="protein sequence ID" value="KKO74418.1"/>
    <property type="molecule type" value="Genomic_DNA"/>
</dbReference>
<dbReference type="AlphaFoldDB" id="A0A0F9WN37"/>
<feature type="coiled-coil region" evidence="1">
    <location>
        <begin position="215"/>
        <end position="245"/>
    </location>
</feature>
<proteinExistence type="predicted"/>
<dbReference type="GeneID" id="36321312"/>